<dbReference type="EMBL" id="AM429849">
    <property type="protein sequence ID" value="CAN64707.1"/>
    <property type="molecule type" value="Genomic_DNA"/>
</dbReference>
<evidence type="ECO:0000313" key="2">
    <source>
        <dbReference type="EMBL" id="CAN64707.1"/>
    </source>
</evidence>
<reference evidence="2" key="1">
    <citation type="journal article" date="2007" name="PLoS ONE">
        <title>The first genome sequence of an elite grapevine cultivar (Pinot noir Vitis vinifera L.): coping with a highly heterozygous genome.</title>
        <authorList>
            <person name="Velasco R."/>
            <person name="Zharkikh A."/>
            <person name="Troggio M."/>
            <person name="Cartwright D.A."/>
            <person name="Cestaro A."/>
            <person name="Pruss D."/>
            <person name="Pindo M."/>
            <person name="FitzGerald L.M."/>
            <person name="Vezzulli S."/>
            <person name="Reid J."/>
            <person name="Malacarne G."/>
            <person name="Iliev D."/>
            <person name="Coppola G."/>
            <person name="Wardell B."/>
            <person name="Micheletti D."/>
            <person name="Macalma T."/>
            <person name="Facci M."/>
            <person name="Mitchell J.T."/>
            <person name="Perazzolli M."/>
            <person name="Eldredge G."/>
            <person name="Gatto P."/>
            <person name="Oyzerski R."/>
            <person name="Moretto M."/>
            <person name="Gutin N."/>
            <person name="Stefanini M."/>
            <person name="Chen Y."/>
            <person name="Segala C."/>
            <person name="Davenport C."/>
            <person name="Dematte L."/>
            <person name="Mraz A."/>
            <person name="Battilana J."/>
            <person name="Stormo K."/>
            <person name="Costa F."/>
            <person name="Tao Q."/>
            <person name="Si-Ammour A."/>
            <person name="Harkins T."/>
            <person name="Lackey A."/>
            <person name="Perbost C."/>
            <person name="Taillon B."/>
            <person name="Stella A."/>
            <person name="Solovyev V."/>
            <person name="Fawcett J.A."/>
            <person name="Sterck L."/>
            <person name="Vandepoele K."/>
            <person name="Grando S.M."/>
            <person name="Toppo S."/>
            <person name="Moser C."/>
            <person name="Lanchbury J."/>
            <person name="Bogden R."/>
            <person name="Skolnick M."/>
            <person name="Sgaramella V."/>
            <person name="Bhatnagar S.K."/>
            <person name="Fontana P."/>
            <person name="Gutin A."/>
            <person name="Van de Peer Y."/>
            <person name="Salamini F."/>
            <person name="Viola R."/>
        </authorList>
    </citation>
    <scope>NUCLEOTIDE SEQUENCE</scope>
</reference>
<proteinExistence type="predicted"/>
<organism evidence="2">
    <name type="scientific">Vitis vinifera</name>
    <name type="common">Grape</name>
    <dbReference type="NCBI Taxonomy" id="29760"/>
    <lineage>
        <taxon>Eukaryota</taxon>
        <taxon>Viridiplantae</taxon>
        <taxon>Streptophyta</taxon>
        <taxon>Embryophyta</taxon>
        <taxon>Tracheophyta</taxon>
        <taxon>Spermatophyta</taxon>
        <taxon>Magnoliopsida</taxon>
        <taxon>eudicotyledons</taxon>
        <taxon>Gunneridae</taxon>
        <taxon>Pentapetalae</taxon>
        <taxon>rosids</taxon>
        <taxon>Vitales</taxon>
        <taxon>Vitaceae</taxon>
        <taxon>Viteae</taxon>
        <taxon>Vitis</taxon>
    </lineage>
</organism>
<feature type="compositionally biased region" description="Acidic residues" evidence="1">
    <location>
        <begin position="275"/>
        <end position="284"/>
    </location>
</feature>
<dbReference type="AlphaFoldDB" id="A5AM16"/>
<protein>
    <submittedName>
        <fullName evidence="2">Uncharacterized protein</fullName>
    </submittedName>
</protein>
<evidence type="ECO:0000256" key="1">
    <source>
        <dbReference type="SAM" id="MobiDB-lite"/>
    </source>
</evidence>
<feature type="compositionally biased region" description="Basic and acidic residues" evidence="1">
    <location>
        <begin position="253"/>
        <end position="274"/>
    </location>
</feature>
<name>A5AM16_VITVI</name>
<sequence>MDTYIGCPHTHLRPYSTIMRAYGLDEAQLIALFPLSLSGVASAGGKHFRHHCDVVDFHAPTNIIRGSSGRLTTRQQSLHEVKSKGSMRFLRKTVLVEKSIPEFAPGETVNKKGKEIVDGKKGKEVDENLTLEEAIQTAQKIEKKVAEDESSLRSDYLSAEFNAFADTRRPTQILRRLTNRSILQKQGSIHGKVLAQAFGFPIVPPEGGNFLPCTNPTFHWMIATLCQGLTVLQQLLGLKNILVMEKEDIPLPMIKEMDDKEKRGDVENVEKEKDKEEDEEESYD</sequence>
<feature type="region of interest" description="Disordered" evidence="1">
    <location>
        <begin position="253"/>
        <end position="284"/>
    </location>
</feature>
<accession>A5AM16</accession>
<gene>
    <name evidence="2" type="ORF">VITISV_029009</name>
</gene>